<keyword evidence="2" id="KW-1185">Reference proteome</keyword>
<dbReference type="SUPFAM" id="SSF50974">
    <property type="entry name" value="Nitrous oxide reductase, N-terminal domain"/>
    <property type="match status" value="1"/>
</dbReference>
<dbReference type="EMBL" id="VNJK01000001">
    <property type="protein sequence ID" value="TVX91753.1"/>
    <property type="molecule type" value="Genomic_DNA"/>
</dbReference>
<dbReference type="InterPro" id="IPR051200">
    <property type="entry name" value="Host-pathogen_enzymatic-act"/>
</dbReference>
<dbReference type="OrthoDB" id="2527064at2"/>
<dbReference type="Gene3D" id="2.130.10.10">
    <property type="entry name" value="YVTN repeat-like/Quinoprotein amine dehydrogenase"/>
    <property type="match status" value="2"/>
</dbReference>
<proteinExistence type="predicted"/>
<organism evidence="1 2">
    <name type="scientific">Paenibacillus agilis</name>
    <dbReference type="NCBI Taxonomy" id="3020863"/>
    <lineage>
        <taxon>Bacteria</taxon>
        <taxon>Bacillati</taxon>
        <taxon>Bacillota</taxon>
        <taxon>Bacilli</taxon>
        <taxon>Bacillales</taxon>
        <taxon>Paenibacillaceae</taxon>
        <taxon>Paenibacillus</taxon>
    </lineage>
</organism>
<evidence type="ECO:0000313" key="1">
    <source>
        <dbReference type="EMBL" id="TVX91753.1"/>
    </source>
</evidence>
<comment type="caution">
    <text evidence="1">The sequence shown here is derived from an EMBL/GenBank/DDBJ whole genome shotgun (WGS) entry which is preliminary data.</text>
</comment>
<dbReference type="InterPro" id="IPR011964">
    <property type="entry name" value="YVTN_b-propeller_repeat"/>
</dbReference>
<dbReference type="NCBIfam" id="TIGR02276">
    <property type="entry name" value="beta_rpt_yvtn"/>
    <property type="match status" value="2"/>
</dbReference>
<dbReference type="PANTHER" id="PTHR47197:SF3">
    <property type="entry name" value="DIHYDRO-HEME D1 DEHYDROGENASE"/>
    <property type="match status" value="1"/>
</dbReference>
<dbReference type="RefSeq" id="WP_144986559.1">
    <property type="nucleotide sequence ID" value="NZ_VNJK01000001.1"/>
</dbReference>
<reference evidence="1 2" key="1">
    <citation type="submission" date="2019-07" db="EMBL/GenBank/DDBJ databases">
        <authorList>
            <person name="Kim J."/>
        </authorList>
    </citation>
    <scope>NUCLEOTIDE SEQUENCE [LARGE SCALE GENOMIC DNA]</scope>
    <source>
        <strain evidence="1 2">N4</strain>
    </source>
</reference>
<dbReference type="PANTHER" id="PTHR47197">
    <property type="entry name" value="PROTEIN NIRF"/>
    <property type="match status" value="1"/>
</dbReference>
<dbReference type="InterPro" id="IPR015943">
    <property type="entry name" value="WD40/YVTN_repeat-like_dom_sf"/>
</dbReference>
<dbReference type="Proteomes" id="UP000318102">
    <property type="component" value="Unassembled WGS sequence"/>
</dbReference>
<dbReference type="AlphaFoldDB" id="A0A559IVW6"/>
<accession>A0A559IVW6</accession>
<evidence type="ECO:0000313" key="2">
    <source>
        <dbReference type="Proteomes" id="UP000318102"/>
    </source>
</evidence>
<sequence>MPIYDSGPIDNSQTGRAAFAEVSAVNAGRFATNVSVQLYELPPLAFGTQTSNPFFTSLFYLYPRGNPNNTLSSGPVALDSTFGVRVISSGIGENDVAVHVTLYDADNRTIRTFNVPATSPTPLLVYGVNNGSDNVSVIEADTEQVTTFISTTSTDPTSVALTPDGSKLYVTVQGTNSVDVYDTATNTLITNIPVGLGPVGVFVRPDGAQAYVTNIDDNSVSVIDVATDTIVGAPILTGSMPFAVSFVLSQAKAYVTNSNGMSVTIINTNTLVPTGTIPLPANPVGIATTPNDQKTYVCVQLNTLAVIDTATDALLPAIPLPVGSGVAQVAITPDGSRAYVTASVAGMLFMVDTKADIEVPSQAVVIGMGARGVAITPDGKKAFVTATLENYIAVVDLQTNTRQQLISTGVLPSEIAITPNLLF</sequence>
<protein>
    <submittedName>
        <fullName evidence="1">YncE family protein</fullName>
    </submittedName>
</protein>
<gene>
    <name evidence="1" type="ORF">FPZ44_00970</name>
</gene>
<name>A0A559IVW6_9BACL</name>
<dbReference type="InterPro" id="IPR011045">
    <property type="entry name" value="N2O_reductase_N"/>
</dbReference>